<gene>
    <name evidence="3" type="ORF">COU88_01825</name>
</gene>
<evidence type="ECO:0000256" key="1">
    <source>
        <dbReference type="SAM" id="Phobius"/>
    </source>
</evidence>
<dbReference type="EMBL" id="PFED01000080">
    <property type="protein sequence ID" value="PJE63017.1"/>
    <property type="molecule type" value="Genomic_DNA"/>
</dbReference>
<feature type="non-terminal residue" evidence="3">
    <location>
        <position position="430"/>
    </location>
</feature>
<name>A0A2M8KSW5_9BACT</name>
<reference evidence="4" key="1">
    <citation type="submission" date="2017-09" db="EMBL/GenBank/DDBJ databases">
        <title>Depth-based differentiation of microbial function through sediment-hosted aquifers and enrichment of novel symbionts in the deep terrestrial subsurface.</title>
        <authorList>
            <person name="Probst A.J."/>
            <person name="Ladd B."/>
            <person name="Jarett J.K."/>
            <person name="Geller-Mcgrath D.E."/>
            <person name="Sieber C.M.K."/>
            <person name="Emerson J.B."/>
            <person name="Anantharaman K."/>
            <person name="Thomas B.C."/>
            <person name="Malmstrom R."/>
            <person name="Stieglmeier M."/>
            <person name="Klingl A."/>
            <person name="Woyke T."/>
            <person name="Ryan C.M."/>
            <person name="Banfield J.F."/>
        </authorList>
    </citation>
    <scope>NUCLEOTIDE SEQUENCE [LARGE SCALE GENOMIC DNA]</scope>
</reference>
<dbReference type="SUPFAM" id="SSF82171">
    <property type="entry name" value="DPP6 N-terminal domain-like"/>
    <property type="match status" value="1"/>
</dbReference>
<dbReference type="AlphaFoldDB" id="A0A2M8KSW5"/>
<dbReference type="InterPro" id="IPR013229">
    <property type="entry name" value="PEGA"/>
</dbReference>
<comment type="caution">
    <text evidence="3">The sequence shown here is derived from an EMBL/GenBank/DDBJ whole genome shotgun (WGS) entry which is preliminary data.</text>
</comment>
<proteinExistence type="predicted"/>
<sequence>MQNVKKIVYLGLIASSVIVISYGVYMFAKGYRFNTQTRELKARGVLVANSYPNNSQLFINGKFADLTPHTVYLNPGTYTFRIEKEGYTPWEKTYTIKSENVYRTDALLFIKNASLSPLTNRGLISPALSPDNASIVYINNDTSLNAQILPNDEEKNGIFYATINSKTLSIFKNKQLLLPSSLFPQNIDVTKTMFIFSPTGKNILTFLKNTEDEVISVRMLSLTDPGSSLDVTYSYQTLLENWYDQNAELELKLVDSQPKAIRLLLSEKAKLIAISPDKKKILYMAKTAYTIPITIKPPLNGSSPIAEKRNIETGAFYVYNSKEDKNYLLTVLDSSTQKKVLDSLQLIEKPGQITPEILIMSRRLFNILFWYSDSEHIIMVHNDTIEALEYDGTNPISIYSGPFEKELYATTSDGKIIILTNFNPKRNELP</sequence>
<feature type="domain" description="PEGA" evidence="2">
    <location>
        <begin position="44"/>
        <end position="105"/>
    </location>
</feature>
<keyword evidence="1" id="KW-0472">Membrane</keyword>
<accession>A0A2M8KSW5</accession>
<dbReference type="Proteomes" id="UP000229554">
    <property type="component" value="Unassembled WGS sequence"/>
</dbReference>
<evidence type="ECO:0000313" key="3">
    <source>
        <dbReference type="EMBL" id="PJE63017.1"/>
    </source>
</evidence>
<evidence type="ECO:0000313" key="4">
    <source>
        <dbReference type="Proteomes" id="UP000229554"/>
    </source>
</evidence>
<keyword evidence="1" id="KW-0812">Transmembrane</keyword>
<protein>
    <recommendedName>
        <fullName evidence="2">PEGA domain-containing protein</fullName>
    </recommendedName>
</protein>
<keyword evidence="1" id="KW-1133">Transmembrane helix</keyword>
<feature type="transmembrane region" description="Helical" evidence="1">
    <location>
        <begin position="7"/>
        <end position="28"/>
    </location>
</feature>
<dbReference type="Pfam" id="PF08308">
    <property type="entry name" value="PEGA"/>
    <property type="match status" value="1"/>
</dbReference>
<organism evidence="3 4">
    <name type="scientific">Candidatus Roizmanbacteria bacterium CG10_big_fil_rev_8_21_14_0_10_39_6</name>
    <dbReference type="NCBI Taxonomy" id="1974853"/>
    <lineage>
        <taxon>Bacteria</taxon>
        <taxon>Candidatus Roizmaniibacteriota</taxon>
    </lineage>
</organism>
<evidence type="ECO:0000259" key="2">
    <source>
        <dbReference type="Pfam" id="PF08308"/>
    </source>
</evidence>